<dbReference type="SUPFAM" id="SSF53756">
    <property type="entry name" value="UDP-Glycosyltransferase/glycogen phosphorylase"/>
    <property type="match status" value="2"/>
</dbReference>
<keyword evidence="6" id="KW-1185">Reference proteome</keyword>
<evidence type="ECO:0000256" key="2">
    <source>
        <dbReference type="ARBA" id="ARBA00022679"/>
    </source>
</evidence>
<dbReference type="Proteomes" id="UP001501666">
    <property type="component" value="Unassembled WGS sequence"/>
</dbReference>
<feature type="domain" description="Glycosyltransferase subfamily 4-like N-terminal" evidence="4">
    <location>
        <begin position="12"/>
        <end position="162"/>
    </location>
</feature>
<keyword evidence="2" id="KW-0808">Transferase</keyword>
<evidence type="ECO:0000256" key="1">
    <source>
        <dbReference type="ARBA" id="ARBA00022676"/>
    </source>
</evidence>
<sequence length="440" mass="44697">MRVAFVLGTTSGGTGRHVVMLAEGLLRRGHQVLVVGPQSVEEQFGFRAAGAVFVPVQVSDRPHPVNDVRAVARIRRCLKEADVAHAHGLRAGALAALAGGRTPLVVTLHNALTAGGLVGAVYAVLERVVARGADRVLVVSPDLGDRMRALGARDVRAAVVPAPPLRAATRPVPEVLEELGAAGRPVVLTIARLAQQKGLDTLLDVAAGCAGRGGDTRDGSGRDAETGGDARGGGTGGGGEADSRGDDARGVGGSRGDAGREGGAGGERESEGCSGQPGDPGGVGHRGARGSMGQPLFLVAGEGPLRAALQARIDAERLPVRLLGDRDDIPDLLAAATLVVWPSRWEGQPLSLSEALMAGKPVVATAVGGIPELMGDAGVLVPYGDVEAMRAAVRELIDDPAEQRRRAQAAARRGAELPDAADAVEAVLAAYPAPPGGGKK</sequence>
<name>A0ABP6EYS7_9ACTN</name>
<protein>
    <recommendedName>
        <fullName evidence="4">Glycosyltransferase subfamily 4-like N-terminal domain-containing protein</fullName>
    </recommendedName>
</protein>
<accession>A0ABP6EYS7</accession>
<feature type="compositionally biased region" description="Basic and acidic residues" evidence="3">
    <location>
        <begin position="214"/>
        <end position="225"/>
    </location>
</feature>
<proteinExistence type="predicted"/>
<evidence type="ECO:0000313" key="5">
    <source>
        <dbReference type="EMBL" id="GAA2676877.1"/>
    </source>
</evidence>
<dbReference type="Pfam" id="PF13692">
    <property type="entry name" value="Glyco_trans_1_4"/>
    <property type="match status" value="1"/>
</dbReference>
<dbReference type="Pfam" id="PF13579">
    <property type="entry name" value="Glyco_trans_4_4"/>
    <property type="match status" value="1"/>
</dbReference>
<gene>
    <name evidence="5" type="ORF">GCM10010412_059220</name>
</gene>
<evidence type="ECO:0000259" key="4">
    <source>
        <dbReference type="Pfam" id="PF13579"/>
    </source>
</evidence>
<feature type="compositionally biased region" description="Gly residues" evidence="3">
    <location>
        <begin position="229"/>
        <end position="240"/>
    </location>
</feature>
<dbReference type="Gene3D" id="3.40.50.2000">
    <property type="entry name" value="Glycogen Phosphorylase B"/>
    <property type="match status" value="2"/>
</dbReference>
<dbReference type="RefSeq" id="WP_346151020.1">
    <property type="nucleotide sequence ID" value="NZ_BAAATE010000018.1"/>
</dbReference>
<feature type="compositionally biased region" description="Gly residues" evidence="3">
    <location>
        <begin position="250"/>
        <end position="265"/>
    </location>
</feature>
<keyword evidence="1" id="KW-0328">Glycosyltransferase</keyword>
<evidence type="ECO:0000256" key="3">
    <source>
        <dbReference type="SAM" id="MobiDB-lite"/>
    </source>
</evidence>
<dbReference type="CDD" id="cd03801">
    <property type="entry name" value="GT4_PimA-like"/>
    <property type="match status" value="1"/>
</dbReference>
<evidence type="ECO:0000313" key="6">
    <source>
        <dbReference type="Proteomes" id="UP001501666"/>
    </source>
</evidence>
<comment type="caution">
    <text evidence="5">The sequence shown here is derived from an EMBL/GenBank/DDBJ whole genome shotgun (WGS) entry which is preliminary data.</text>
</comment>
<organism evidence="5 6">
    <name type="scientific">Nonomuraea recticatena</name>
    <dbReference type="NCBI Taxonomy" id="46178"/>
    <lineage>
        <taxon>Bacteria</taxon>
        <taxon>Bacillati</taxon>
        <taxon>Actinomycetota</taxon>
        <taxon>Actinomycetes</taxon>
        <taxon>Streptosporangiales</taxon>
        <taxon>Streptosporangiaceae</taxon>
        <taxon>Nonomuraea</taxon>
    </lineage>
</organism>
<dbReference type="PANTHER" id="PTHR12526">
    <property type="entry name" value="GLYCOSYLTRANSFERASE"/>
    <property type="match status" value="1"/>
</dbReference>
<feature type="region of interest" description="Disordered" evidence="3">
    <location>
        <begin position="211"/>
        <end position="289"/>
    </location>
</feature>
<dbReference type="EMBL" id="BAAATE010000018">
    <property type="protein sequence ID" value="GAA2676877.1"/>
    <property type="molecule type" value="Genomic_DNA"/>
</dbReference>
<dbReference type="PANTHER" id="PTHR12526:SF510">
    <property type="entry name" value="D-INOSITOL 3-PHOSPHATE GLYCOSYLTRANSFERASE"/>
    <property type="match status" value="1"/>
</dbReference>
<dbReference type="InterPro" id="IPR028098">
    <property type="entry name" value="Glyco_trans_4-like_N"/>
</dbReference>
<reference evidence="6" key="1">
    <citation type="journal article" date="2019" name="Int. J. Syst. Evol. Microbiol.">
        <title>The Global Catalogue of Microorganisms (GCM) 10K type strain sequencing project: providing services to taxonomists for standard genome sequencing and annotation.</title>
        <authorList>
            <consortium name="The Broad Institute Genomics Platform"/>
            <consortium name="The Broad Institute Genome Sequencing Center for Infectious Disease"/>
            <person name="Wu L."/>
            <person name="Ma J."/>
        </authorList>
    </citation>
    <scope>NUCLEOTIDE SEQUENCE [LARGE SCALE GENOMIC DNA]</scope>
    <source>
        <strain evidence="6">JCM 6835</strain>
    </source>
</reference>